<keyword evidence="2" id="KW-1185">Reference proteome</keyword>
<gene>
    <name evidence="1" type="ORF">CPT_Pollock17</name>
</gene>
<name>A0A0A0YQU6_9CAUD</name>
<protein>
    <submittedName>
        <fullName evidence="1">Uncharacterized protein</fullName>
    </submittedName>
</protein>
<proteinExistence type="predicted"/>
<evidence type="ECO:0000313" key="2">
    <source>
        <dbReference type="Proteomes" id="UP000030324"/>
    </source>
</evidence>
<evidence type="ECO:0000313" key="1">
    <source>
        <dbReference type="EMBL" id="AIX12376.1"/>
    </source>
</evidence>
<dbReference type="KEGG" id="vg:24724554"/>
<sequence length="78" mass="8683">MAELSKPEQLIKITLLLRNIPNELDTHFCSTHPACEKLCGPKHDKSKCALFTCSEEEIKKTIFGLDAAGRMLGIIPDE</sequence>
<dbReference type="GeneID" id="24724554"/>
<dbReference type="Proteomes" id="UP000030324">
    <property type="component" value="Segment"/>
</dbReference>
<dbReference type="RefSeq" id="YP_009152118.1">
    <property type="nucleotide sequence ID" value="NC_027381.1"/>
</dbReference>
<dbReference type="EMBL" id="KM236242">
    <property type="protein sequence ID" value="AIX12376.1"/>
    <property type="molecule type" value="Genomic_DNA"/>
</dbReference>
<accession>A0A0A0YQU6</accession>
<organism evidence="1 2">
    <name type="scientific">Escherichia phage Pollock</name>
    <dbReference type="NCBI Taxonomy" id="1540097"/>
    <lineage>
        <taxon>Viruses</taxon>
        <taxon>Duplodnaviria</taxon>
        <taxon>Heunggongvirae</taxon>
        <taxon>Uroviricota</taxon>
        <taxon>Caudoviricetes</taxon>
        <taxon>Schitoviridae</taxon>
        <taxon>Humphriesvirinae</taxon>
        <taxon>Pollockvirus</taxon>
        <taxon>Pollockvirus pollock</taxon>
    </lineage>
</organism>
<dbReference type="OrthoDB" id="22057at10239"/>
<reference evidence="1 2" key="1">
    <citation type="journal article" date="2015" name="Genome Announc.">
        <title>Complete Genome Sequence of Enterotoxigenic Escherichia coli N4-Like Podophage Pollock.</title>
        <authorList>
            <person name="Patel R.S."/>
            <person name="Lessor L.E."/>
            <person name="Hernandez A.C."/>
            <person name="Kuty Everett G.F."/>
        </authorList>
    </citation>
    <scope>NUCLEOTIDE SEQUENCE [LARGE SCALE GENOMIC DNA]</scope>
</reference>